<keyword evidence="14" id="KW-0539">Nucleus</keyword>
<dbReference type="PANTHER" id="PTHR11472:SF41">
    <property type="entry name" value="ATP-DEPENDENT DNA HELICASE DDX11-RELATED"/>
    <property type="match status" value="1"/>
</dbReference>
<feature type="region of interest" description="Disordered" evidence="16">
    <location>
        <begin position="209"/>
        <end position="250"/>
    </location>
</feature>
<keyword evidence="7" id="KW-0347">Helicase</keyword>
<dbReference type="GO" id="GO:0006139">
    <property type="term" value="P:nucleobase-containing compound metabolic process"/>
    <property type="evidence" value="ECO:0007669"/>
    <property type="project" value="InterPro"/>
</dbReference>
<comment type="caution">
    <text evidence="18">The sequence shown here is derived from an EMBL/GenBank/DDBJ whole genome shotgun (WGS) entry which is preliminary data.</text>
</comment>
<dbReference type="SMART" id="SM00491">
    <property type="entry name" value="HELICc2"/>
    <property type="match status" value="1"/>
</dbReference>
<gene>
    <name evidence="18" type="ORF">FSP39_013288</name>
</gene>
<dbReference type="GO" id="GO:0046872">
    <property type="term" value="F:metal ion binding"/>
    <property type="evidence" value="ECO:0007669"/>
    <property type="project" value="UniProtKB-KW"/>
</dbReference>
<protein>
    <recommendedName>
        <fullName evidence="17">Helicase ATP-binding domain-containing protein</fullName>
    </recommendedName>
</protein>
<keyword evidence="6" id="KW-0378">Hydrolase</keyword>
<evidence type="ECO:0000256" key="9">
    <source>
        <dbReference type="ARBA" id="ARBA00022884"/>
    </source>
</evidence>
<dbReference type="InterPro" id="IPR014013">
    <property type="entry name" value="Helic_SF1/SF2_ATP-bd_DinG/Rad3"/>
</dbReference>
<dbReference type="PANTHER" id="PTHR11472">
    <property type="entry name" value="DNA REPAIR DEAD HELICASE RAD3/XP-D SUBFAMILY MEMBER"/>
    <property type="match status" value="1"/>
</dbReference>
<dbReference type="FunFam" id="3.40.50.300:FF:000909">
    <property type="entry name" value="Putative ATP-dependent RNA helicase DDX11"/>
    <property type="match status" value="1"/>
</dbReference>
<evidence type="ECO:0000256" key="11">
    <source>
        <dbReference type="ARBA" id="ARBA00023014"/>
    </source>
</evidence>
<evidence type="ECO:0000256" key="10">
    <source>
        <dbReference type="ARBA" id="ARBA00023004"/>
    </source>
</evidence>
<keyword evidence="13" id="KW-0413">Isomerase</keyword>
<dbReference type="CDD" id="cd18788">
    <property type="entry name" value="SF2_C_XPD"/>
    <property type="match status" value="1"/>
</dbReference>
<keyword evidence="8" id="KW-0067">ATP-binding</keyword>
<dbReference type="InterPro" id="IPR027417">
    <property type="entry name" value="P-loop_NTPase"/>
</dbReference>
<dbReference type="PROSITE" id="PS51193">
    <property type="entry name" value="HELICASE_ATP_BIND_2"/>
    <property type="match status" value="1"/>
</dbReference>
<evidence type="ECO:0000256" key="3">
    <source>
        <dbReference type="ARBA" id="ARBA00008435"/>
    </source>
</evidence>
<comment type="similarity">
    <text evidence="3">Belongs to the DEAD box helicase family. DEAH subfamily. DDX11/CHL1 sub-subfamily.</text>
</comment>
<evidence type="ECO:0000313" key="19">
    <source>
        <dbReference type="Proteomes" id="UP001186944"/>
    </source>
</evidence>
<dbReference type="AlphaFoldDB" id="A0AA89CAU5"/>
<evidence type="ECO:0000256" key="7">
    <source>
        <dbReference type="ARBA" id="ARBA00022806"/>
    </source>
</evidence>
<evidence type="ECO:0000256" key="12">
    <source>
        <dbReference type="ARBA" id="ARBA00023125"/>
    </source>
</evidence>
<keyword evidence="19" id="KW-1185">Reference proteome</keyword>
<dbReference type="GO" id="GO:0016818">
    <property type="term" value="F:hydrolase activity, acting on acid anhydrides, in phosphorus-containing anhydrides"/>
    <property type="evidence" value="ECO:0007669"/>
    <property type="project" value="InterPro"/>
</dbReference>
<feature type="compositionally biased region" description="Basic and acidic residues" evidence="16">
    <location>
        <begin position="209"/>
        <end position="218"/>
    </location>
</feature>
<dbReference type="GO" id="GO:0003678">
    <property type="term" value="F:DNA helicase activity"/>
    <property type="evidence" value="ECO:0007669"/>
    <property type="project" value="InterPro"/>
</dbReference>
<comment type="subcellular location">
    <subcellularLocation>
        <location evidence="2">Nucleus</location>
    </subcellularLocation>
</comment>
<dbReference type="GO" id="GO:0005634">
    <property type="term" value="C:nucleus"/>
    <property type="evidence" value="ECO:0007669"/>
    <property type="project" value="UniProtKB-SubCell"/>
</dbReference>
<proteinExistence type="inferred from homology"/>
<dbReference type="GO" id="GO:0003723">
    <property type="term" value="F:RNA binding"/>
    <property type="evidence" value="ECO:0007669"/>
    <property type="project" value="UniProtKB-KW"/>
</dbReference>
<dbReference type="InterPro" id="IPR010614">
    <property type="entry name" value="RAD3-like_helicase_DEAD"/>
</dbReference>
<feature type="compositionally biased region" description="Acidic residues" evidence="16">
    <location>
        <begin position="219"/>
        <end position="230"/>
    </location>
</feature>
<dbReference type="SUPFAM" id="SSF52540">
    <property type="entry name" value="P-loop containing nucleoside triphosphate hydrolases"/>
    <property type="match status" value="1"/>
</dbReference>
<feature type="coiled-coil region" evidence="15">
    <location>
        <begin position="138"/>
        <end position="171"/>
    </location>
</feature>
<feature type="domain" description="Helicase ATP-binding" evidence="17">
    <location>
        <begin position="41"/>
        <end position="472"/>
    </location>
</feature>
<dbReference type="GO" id="GO:0034085">
    <property type="term" value="P:establishment of sister chromatid cohesion"/>
    <property type="evidence" value="ECO:0007669"/>
    <property type="project" value="TreeGrafter"/>
</dbReference>
<keyword evidence="10" id="KW-0408">Iron</keyword>
<evidence type="ECO:0000256" key="16">
    <source>
        <dbReference type="SAM" id="MobiDB-lite"/>
    </source>
</evidence>
<keyword evidence="4" id="KW-0479">Metal-binding</keyword>
<organism evidence="18 19">
    <name type="scientific">Pinctada imbricata</name>
    <name type="common">Atlantic pearl-oyster</name>
    <name type="synonym">Pinctada martensii</name>
    <dbReference type="NCBI Taxonomy" id="66713"/>
    <lineage>
        <taxon>Eukaryota</taxon>
        <taxon>Metazoa</taxon>
        <taxon>Spiralia</taxon>
        <taxon>Lophotrochozoa</taxon>
        <taxon>Mollusca</taxon>
        <taxon>Bivalvia</taxon>
        <taxon>Autobranchia</taxon>
        <taxon>Pteriomorphia</taxon>
        <taxon>Pterioida</taxon>
        <taxon>Pterioidea</taxon>
        <taxon>Pteriidae</taxon>
        <taxon>Pinctada</taxon>
    </lineage>
</organism>
<evidence type="ECO:0000256" key="1">
    <source>
        <dbReference type="ARBA" id="ARBA00001966"/>
    </source>
</evidence>
<evidence type="ECO:0000256" key="6">
    <source>
        <dbReference type="ARBA" id="ARBA00022801"/>
    </source>
</evidence>
<name>A0AA89CAU5_PINIB</name>
<evidence type="ECO:0000259" key="17">
    <source>
        <dbReference type="PROSITE" id="PS51193"/>
    </source>
</evidence>
<dbReference type="EMBL" id="VSWD01000001">
    <property type="protein sequence ID" value="KAK3108683.1"/>
    <property type="molecule type" value="Genomic_DNA"/>
</dbReference>
<evidence type="ECO:0000256" key="13">
    <source>
        <dbReference type="ARBA" id="ARBA00023235"/>
    </source>
</evidence>
<dbReference type="FunFam" id="3.40.50.300:FF:001050">
    <property type="entry name" value="ATP-dependent DNA helicase DDX11"/>
    <property type="match status" value="1"/>
</dbReference>
<dbReference type="Proteomes" id="UP001186944">
    <property type="component" value="Unassembled WGS sequence"/>
</dbReference>
<keyword evidence="5" id="KW-0547">Nucleotide-binding</keyword>
<dbReference type="Pfam" id="PF13307">
    <property type="entry name" value="Helicase_C_2"/>
    <property type="match status" value="1"/>
</dbReference>
<dbReference type="NCBIfam" id="TIGR00604">
    <property type="entry name" value="rad3"/>
    <property type="match status" value="1"/>
</dbReference>
<keyword evidence="15" id="KW-0175">Coiled coil</keyword>
<feature type="compositionally biased region" description="Basic and acidic residues" evidence="16">
    <location>
        <begin position="114"/>
        <end position="126"/>
    </location>
</feature>
<accession>A0AA89CAU5</accession>
<evidence type="ECO:0000256" key="4">
    <source>
        <dbReference type="ARBA" id="ARBA00022723"/>
    </source>
</evidence>
<keyword evidence="9" id="KW-0694">RNA-binding</keyword>
<reference evidence="18" key="1">
    <citation type="submission" date="2019-08" db="EMBL/GenBank/DDBJ databases">
        <title>The improved chromosome-level genome for the pearl oyster Pinctada fucata martensii using PacBio sequencing and Hi-C.</title>
        <authorList>
            <person name="Zheng Z."/>
        </authorList>
    </citation>
    <scope>NUCLEOTIDE SEQUENCE</scope>
    <source>
        <strain evidence="18">ZZ-2019</strain>
        <tissue evidence="18">Adductor muscle</tissue>
    </source>
</reference>
<comment type="cofactor">
    <cofactor evidence="1">
        <name>[4Fe-4S] cluster</name>
        <dbReference type="ChEBI" id="CHEBI:49883"/>
    </cofactor>
</comment>
<keyword evidence="11" id="KW-0411">Iron-sulfur</keyword>
<dbReference type="InterPro" id="IPR006554">
    <property type="entry name" value="Helicase-like_DEXD_c2"/>
</dbReference>
<dbReference type="GO" id="GO:0005524">
    <property type="term" value="F:ATP binding"/>
    <property type="evidence" value="ECO:0007669"/>
    <property type="project" value="UniProtKB-KW"/>
</dbReference>
<evidence type="ECO:0000256" key="2">
    <source>
        <dbReference type="ARBA" id="ARBA00004123"/>
    </source>
</evidence>
<feature type="compositionally biased region" description="Acidic residues" evidence="16">
    <location>
        <begin position="240"/>
        <end position="249"/>
    </location>
</feature>
<sequence>MDDFDEEGDDLLASFCLPNEKEEKSYHHEKTLEEKTTSTVIPEKFPFPFQPYDIQVGFMSELYSCLDQGKIGIFESPTGTGKSLSLICGALKWLKDYQEKQQRELDGLMEEGEVDMKDTESSEKGKNTTSEPDWILEYAQKKEKEDQLQKVKQEQEQIIKKEQKLIEMRKRANRYGKRKRSKLDEEFDDLMKGASIDIQQALKDELKKLDDDESKNSENDDDLVLEEYNSDNEKPRGDNSDSENEDETEEHITKIYYCSRTHSQLSQFVREIMKSPYGEETRVVSLGSRINLCVNEAVRKLRSITLMNDACLDMQKKKNKKVERNNEGESVKKRQNKAGPGCPFYKQDPIQDFSDRMLAEVMDMEEIVKTGKQMKACPYYASRYAIPVAEVVVLPYNTLLHKSTREACGIKLDGNIVVIDEAHNLLETINAVHSMEVTGSQLLRAHSQLTQYEQRYRSRLKAKNLMYIKQILFILTQILKFLGGKPGIQGDKQFVGKPETKLSTINNFLFQSQLENLNLFKVVQYCRKSQISKKLQGFAEKYPDEGVDIKEKKEHESAKSGVSNFLREITQGNILNDPSLEMNGQSVKEQDGIVVMRSPMMLIEGFLSALTNADKDGRIVFNKQSLLSQCVLKFLLLNPAVHFRSVVQESRAVIVAGGTMQPISEFKDQLFHSAGVEPERIMEYSCGHVIPTDHLLAVSMATGPTGLDLDFTYQSRDNPKLLNELGVLISNVCNLVPGGVVCFFPSYEYQRSVQTVWEKSGILMKLGRKKRVFQEPKRANQVDQVLEAYSECIEKSKSTTGLTGAILFCVVGGKMSEGINFSDDLGRCVIMIGMPYPNIKSPELQEKMEYLNTNFKPDSEGRRAGQVHYENLCMKAVNQSIGRAIRHRGDYATILLLDKRYGRPSVVSKLPNWIGKSLIKTEKYGVAISNVSKFFSYKK</sequence>
<feature type="compositionally biased region" description="Basic and acidic residues" evidence="16">
    <location>
        <begin position="322"/>
        <end position="332"/>
    </location>
</feature>
<evidence type="ECO:0000256" key="5">
    <source>
        <dbReference type="ARBA" id="ARBA00022741"/>
    </source>
</evidence>
<dbReference type="SMART" id="SM00488">
    <property type="entry name" value="DEXDc2"/>
    <property type="match status" value="1"/>
</dbReference>
<dbReference type="Pfam" id="PF06733">
    <property type="entry name" value="DEAD_2"/>
    <property type="match status" value="1"/>
</dbReference>
<feature type="region of interest" description="Disordered" evidence="16">
    <location>
        <begin position="317"/>
        <end position="339"/>
    </location>
</feature>
<dbReference type="GO" id="GO:0051536">
    <property type="term" value="F:iron-sulfur cluster binding"/>
    <property type="evidence" value="ECO:0007669"/>
    <property type="project" value="UniProtKB-KW"/>
</dbReference>
<dbReference type="GO" id="GO:0003677">
    <property type="term" value="F:DNA binding"/>
    <property type="evidence" value="ECO:0007669"/>
    <property type="project" value="UniProtKB-KW"/>
</dbReference>
<dbReference type="InterPro" id="IPR006555">
    <property type="entry name" value="ATP-dep_Helicase_C"/>
</dbReference>
<dbReference type="Gene3D" id="3.40.50.300">
    <property type="entry name" value="P-loop containing nucleotide triphosphate hydrolases"/>
    <property type="match status" value="3"/>
</dbReference>
<evidence type="ECO:0000313" key="18">
    <source>
        <dbReference type="EMBL" id="KAK3108683.1"/>
    </source>
</evidence>
<keyword evidence="12" id="KW-0238">DNA-binding</keyword>
<evidence type="ECO:0000256" key="8">
    <source>
        <dbReference type="ARBA" id="ARBA00022840"/>
    </source>
</evidence>
<evidence type="ECO:0000256" key="14">
    <source>
        <dbReference type="ARBA" id="ARBA00023242"/>
    </source>
</evidence>
<feature type="region of interest" description="Disordered" evidence="16">
    <location>
        <begin position="110"/>
        <end position="133"/>
    </location>
</feature>
<dbReference type="InterPro" id="IPR013020">
    <property type="entry name" value="Rad3/Chl1-like"/>
</dbReference>
<dbReference type="InterPro" id="IPR045028">
    <property type="entry name" value="DinG/Rad3-like"/>
</dbReference>
<evidence type="ECO:0000256" key="15">
    <source>
        <dbReference type="SAM" id="Coils"/>
    </source>
</evidence>